<evidence type="ECO:0000259" key="2">
    <source>
        <dbReference type="SMART" id="SM00418"/>
    </source>
</evidence>
<sequence>MNEVLNVDLQFKLKFEFISSLHSYICRKSHRKIDLTPHWAEEIKRRITPEFAAMLDEMEINADWKLAYLLIVMSKHAETPEEVIAWLEGMTPGNLYEWFAPYVGQFPEHMGNFQSQMIKVFTEWNRQYFESCSPAVHEALKQHLADRTAEKKKMNKAEFIDDTTGGFVFDSTGGADTLLLVPQYHFQPVNLIYHFGSVLFCHYSSRIDLSDEDFMSMHDYRVLRSLAEKSRLKILRYLQDGPKPFIEIVRELKLSKGITHDHISKLRSAGLIYAHFQGENLTGYSTRMKGLEQMQDKLVNFITH</sequence>
<dbReference type="SUPFAM" id="SSF46785">
    <property type="entry name" value="Winged helix' DNA-binding domain"/>
    <property type="match status" value="1"/>
</dbReference>
<reference evidence="3 4" key="1">
    <citation type="submission" date="2016-01" db="EMBL/GenBank/DDBJ databases">
        <title>Complete Genome Sequence of Paenibacillus yonginensis DCY84, a novel Plant Growth-Promoting Bacteria with Elicitation of Induced Systemic Resistance.</title>
        <authorList>
            <person name="Kim Y.J."/>
            <person name="Yang D.C."/>
            <person name="Sukweenadhi J."/>
        </authorList>
    </citation>
    <scope>NUCLEOTIDE SEQUENCE [LARGE SCALE GENOMIC DNA]</scope>
    <source>
        <strain evidence="3 4">DCY84</strain>
    </source>
</reference>
<dbReference type="KEGG" id="pyg:AWM70_06640"/>
<dbReference type="GO" id="GO:0003677">
    <property type="term" value="F:DNA binding"/>
    <property type="evidence" value="ECO:0007669"/>
    <property type="project" value="UniProtKB-KW"/>
</dbReference>
<evidence type="ECO:0000313" key="4">
    <source>
        <dbReference type="Proteomes" id="UP000092573"/>
    </source>
</evidence>
<accession>A0A1B1MYN9</accession>
<dbReference type="OrthoDB" id="2646147at2"/>
<dbReference type="InterPro" id="IPR001845">
    <property type="entry name" value="HTH_ArsR_DNA-bd_dom"/>
</dbReference>
<dbReference type="InterPro" id="IPR011991">
    <property type="entry name" value="ArsR-like_HTH"/>
</dbReference>
<evidence type="ECO:0000256" key="1">
    <source>
        <dbReference type="ARBA" id="ARBA00023125"/>
    </source>
</evidence>
<dbReference type="InterPro" id="IPR036390">
    <property type="entry name" value="WH_DNA-bd_sf"/>
</dbReference>
<dbReference type="STRING" id="1462996.AWM70_06640"/>
<proteinExistence type="predicted"/>
<keyword evidence="1" id="KW-0238">DNA-binding</keyword>
<dbReference type="RefSeq" id="WP_068694891.1">
    <property type="nucleotide sequence ID" value="NZ_CP014167.1"/>
</dbReference>
<dbReference type="SMART" id="SM00418">
    <property type="entry name" value="HTH_ARSR"/>
    <property type="match status" value="1"/>
</dbReference>
<dbReference type="GO" id="GO:0003700">
    <property type="term" value="F:DNA-binding transcription factor activity"/>
    <property type="evidence" value="ECO:0007669"/>
    <property type="project" value="InterPro"/>
</dbReference>
<keyword evidence="4" id="KW-1185">Reference proteome</keyword>
<dbReference type="CDD" id="cd00090">
    <property type="entry name" value="HTH_ARSR"/>
    <property type="match status" value="1"/>
</dbReference>
<evidence type="ECO:0000313" key="3">
    <source>
        <dbReference type="EMBL" id="ANS74300.1"/>
    </source>
</evidence>
<gene>
    <name evidence="3" type="ORF">AWM70_06640</name>
</gene>
<dbReference type="EMBL" id="CP014167">
    <property type="protein sequence ID" value="ANS74300.1"/>
    <property type="molecule type" value="Genomic_DNA"/>
</dbReference>
<organism evidence="3 4">
    <name type="scientific">Paenibacillus yonginensis</name>
    <dbReference type="NCBI Taxonomy" id="1462996"/>
    <lineage>
        <taxon>Bacteria</taxon>
        <taxon>Bacillati</taxon>
        <taxon>Bacillota</taxon>
        <taxon>Bacilli</taxon>
        <taxon>Bacillales</taxon>
        <taxon>Paenibacillaceae</taxon>
        <taxon>Paenibacillus</taxon>
    </lineage>
</organism>
<name>A0A1B1MYN9_9BACL</name>
<dbReference type="InterPro" id="IPR036388">
    <property type="entry name" value="WH-like_DNA-bd_sf"/>
</dbReference>
<dbReference type="Proteomes" id="UP000092573">
    <property type="component" value="Chromosome"/>
</dbReference>
<feature type="domain" description="HTH arsR-type" evidence="2">
    <location>
        <begin position="221"/>
        <end position="296"/>
    </location>
</feature>
<dbReference type="Pfam" id="PF01022">
    <property type="entry name" value="HTH_5"/>
    <property type="match status" value="1"/>
</dbReference>
<dbReference type="AlphaFoldDB" id="A0A1B1MYN9"/>
<protein>
    <submittedName>
        <fullName evidence="3">ArsR family transcriptional regulator</fullName>
    </submittedName>
</protein>
<dbReference type="Gene3D" id="1.10.10.10">
    <property type="entry name" value="Winged helix-like DNA-binding domain superfamily/Winged helix DNA-binding domain"/>
    <property type="match status" value="1"/>
</dbReference>